<dbReference type="Proteomes" id="UP000326367">
    <property type="component" value="Unassembled WGS sequence"/>
</dbReference>
<evidence type="ECO:0000313" key="3">
    <source>
        <dbReference type="Proteomes" id="UP000326367"/>
    </source>
</evidence>
<reference evidence="2 3" key="1">
    <citation type="journal article" date="2020" name="Antonie Van Leeuwenhoek">
        <title>Stenotrophomonas cyclobalanopsidis sp. nov., isolated from the leaf spot disease of Cyclobalanopsis patelliformis.</title>
        <authorList>
            <person name="Bian D.R."/>
            <person name="Xue H."/>
            <person name="Piao C.G."/>
            <person name="Li Y."/>
        </authorList>
    </citation>
    <scope>NUCLEOTIDE SEQUENCE [LARGE SCALE GENOMIC DNA]</scope>
    <source>
        <strain evidence="2 3">TPQG1-4</strain>
    </source>
</reference>
<feature type="transmembrane region" description="Helical" evidence="1">
    <location>
        <begin position="39"/>
        <end position="66"/>
    </location>
</feature>
<keyword evidence="3" id="KW-1185">Reference proteome</keyword>
<feature type="transmembrane region" description="Helical" evidence="1">
    <location>
        <begin position="78"/>
        <end position="101"/>
    </location>
</feature>
<organism evidence="2 3">
    <name type="scientific">Stenotrophomonas cyclobalanopsidis</name>
    <dbReference type="NCBI Taxonomy" id="2771362"/>
    <lineage>
        <taxon>Bacteria</taxon>
        <taxon>Pseudomonadati</taxon>
        <taxon>Pseudomonadota</taxon>
        <taxon>Gammaproteobacteria</taxon>
        <taxon>Lysobacterales</taxon>
        <taxon>Lysobacteraceae</taxon>
        <taxon>Stenotrophomonas</taxon>
    </lineage>
</organism>
<dbReference type="EMBL" id="VYKI01000040">
    <property type="protein sequence ID" value="KAA8993457.1"/>
    <property type="molecule type" value="Genomic_DNA"/>
</dbReference>
<comment type="caution">
    <text evidence="2">The sequence shown here is derived from an EMBL/GenBank/DDBJ whole genome shotgun (WGS) entry which is preliminary data.</text>
</comment>
<keyword evidence="1" id="KW-0812">Transmembrane</keyword>
<keyword evidence="1" id="KW-1133">Transmembrane helix</keyword>
<feature type="transmembrane region" description="Helical" evidence="1">
    <location>
        <begin position="122"/>
        <end position="140"/>
    </location>
</feature>
<sequence>MMGDMGPMLATTAIFALLLVVAANLMHRLSARHPDGRHWLLRTLALLSPASLLAALAVGVAGPHLLGGPGPVSSNGTLWMTSVVLVLIGAFSAPVCWRVVLHKRLGRASSSLPFFHARRAQLWALFVLAVVYLCVIPRPVTDVPDWLLAPGALQLALRAVLQLVHVALLAAMLTLAVMALRAVARRSLERMRTLLRRTSQG</sequence>
<proteinExistence type="predicted"/>
<evidence type="ECO:0008006" key="4">
    <source>
        <dbReference type="Google" id="ProtNLM"/>
    </source>
</evidence>
<gene>
    <name evidence="2" type="ORF">FJU31_18305</name>
</gene>
<evidence type="ECO:0000313" key="2">
    <source>
        <dbReference type="EMBL" id="KAA8993457.1"/>
    </source>
</evidence>
<accession>A0ABQ6SW54</accession>
<evidence type="ECO:0000256" key="1">
    <source>
        <dbReference type="SAM" id="Phobius"/>
    </source>
</evidence>
<name>A0ABQ6SW54_9GAMM</name>
<feature type="transmembrane region" description="Helical" evidence="1">
    <location>
        <begin position="6"/>
        <end position="27"/>
    </location>
</feature>
<keyword evidence="1" id="KW-0472">Membrane</keyword>
<protein>
    <recommendedName>
        <fullName evidence="4">DUF4328 domain-containing protein</fullName>
    </recommendedName>
</protein>
<feature type="transmembrane region" description="Helical" evidence="1">
    <location>
        <begin position="160"/>
        <end position="184"/>
    </location>
</feature>